<dbReference type="PANTHER" id="PTHR43877">
    <property type="entry name" value="AMINOALKYLPHOSPHONATE N-ACETYLTRANSFERASE-RELATED-RELATED"/>
    <property type="match status" value="1"/>
</dbReference>
<evidence type="ECO:0000259" key="3">
    <source>
        <dbReference type="PROSITE" id="PS51186"/>
    </source>
</evidence>
<dbReference type="InterPro" id="IPR050832">
    <property type="entry name" value="Bact_Acetyltransf"/>
</dbReference>
<dbReference type="InterPro" id="IPR016181">
    <property type="entry name" value="Acyl_CoA_acyltransferase"/>
</dbReference>
<dbReference type="GO" id="GO:0016747">
    <property type="term" value="F:acyltransferase activity, transferring groups other than amino-acyl groups"/>
    <property type="evidence" value="ECO:0007669"/>
    <property type="project" value="InterPro"/>
</dbReference>
<keyword evidence="2" id="KW-0012">Acyltransferase</keyword>
<dbReference type="RefSeq" id="WP_045549673.1">
    <property type="nucleotide sequence ID" value="NZ_JZDQ02000018.1"/>
</dbReference>
<dbReference type="AlphaFoldDB" id="A0A1J4N5C6"/>
<dbReference type="OrthoDB" id="4936934at2"/>
<dbReference type="EMBL" id="JZDQ02000018">
    <property type="protein sequence ID" value="OIJ26159.1"/>
    <property type="molecule type" value="Genomic_DNA"/>
</dbReference>
<dbReference type="Proteomes" id="UP000033772">
    <property type="component" value="Unassembled WGS sequence"/>
</dbReference>
<dbReference type="PROSITE" id="PS51186">
    <property type="entry name" value="GNAT"/>
    <property type="match status" value="1"/>
</dbReference>
<dbReference type="CDD" id="cd04301">
    <property type="entry name" value="NAT_SF"/>
    <property type="match status" value="1"/>
</dbReference>
<keyword evidence="5" id="KW-1185">Reference proteome</keyword>
<evidence type="ECO:0000256" key="2">
    <source>
        <dbReference type="ARBA" id="ARBA00023315"/>
    </source>
</evidence>
<dbReference type="Pfam" id="PF00583">
    <property type="entry name" value="Acetyltransf_1"/>
    <property type="match status" value="1"/>
</dbReference>
<accession>A0A1J4N5C6</accession>
<dbReference type="STRING" id="1844.UG56_014160"/>
<reference evidence="4" key="1">
    <citation type="submission" date="2016-10" db="EMBL/GenBank/DDBJ databases">
        <title>Draft Genome Sequence of Nocardioides luteus Strain BAFB, an Alkane-Degrading Bacterium Isolated from JP-7 Polluted Soil.</title>
        <authorList>
            <person name="Brown L."/>
            <person name="Ruiz O.N."/>
            <person name="Gunasekera T."/>
        </authorList>
    </citation>
    <scope>NUCLEOTIDE SEQUENCE [LARGE SCALE GENOMIC DNA]</scope>
    <source>
        <strain evidence="4">BAFB</strain>
    </source>
</reference>
<evidence type="ECO:0000313" key="4">
    <source>
        <dbReference type="EMBL" id="OIJ26159.1"/>
    </source>
</evidence>
<sequence length="164" mass="18827">MSDTFDVRPAGPADTPLLASLRRAWVEEITEGPIDDSGFEERFDEWMLKEHEQRVTWLGYVDGEAAGMVNMLVFTRMPKPGQERSSRWGYLANFYVRREHRNSGLGTAMLTALTDHADDEGFVRVVLSPSDRSIPFYERGGFREAYDLMVRPQPTGRTQRRHSD</sequence>
<dbReference type="Gene3D" id="3.40.630.30">
    <property type="match status" value="1"/>
</dbReference>
<protein>
    <recommendedName>
        <fullName evidence="3">N-acetyltransferase domain-containing protein</fullName>
    </recommendedName>
</protein>
<organism evidence="4 5">
    <name type="scientific">Nocardioides luteus</name>
    <dbReference type="NCBI Taxonomy" id="1844"/>
    <lineage>
        <taxon>Bacteria</taxon>
        <taxon>Bacillati</taxon>
        <taxon>Actinomycetota</taxon>
        <taxon>Actinomycetes</taxon>
        <taxon>Propionibacteriales</taxon>
        <taxon>Nocardioidaceae</taxon>
        <taxon>Nocardioides</taxon>
    </lineage>
</organism>
<comment type="caution">
    <text evidence="4">The sequence shown here is derived from an EMBL/GenBank/DDBJ whole genome shotgun (WGS) entry which is preliminary data.</text>
</comment>
<dbReference type="InterPro" id="IPR000182">
    <property type="entry name" value="GNAT_dom"/>
</dbReference>
<gene>
    <name evidence="4" type="ORF">UG56_014160</name>
</gene>
<name>A0A1J4N5C6_9ACTN</name>
<feature type="domain" description="N-acetyltransferase" evidence="3">
    <location>
        <begin position="5"/>
        <end position="160"/>
    </location>
</feature>
<keyword evidence="1" id="KW-0808">Transferase</keyword>
<evidence type="ECO:0000256" key="1">
    <source>
        <dbReference type="ARBA" id="ARBA00022679"/>
    </source>
</evidence>
<dbReference type="SUPFAM" id="SSF55729">
    <property type="entry name" value="Acyl-CoA N-acyltransferases (Nat)"/>
    <property type="match status" value="1"/>
</dbReference>
<evidence type="ECO:0000313" key="5">
    <source>
        <dbReference type="Proteomes" id="UP000033772"/>
    </source>
</evidence>
<proteinExistence type="predicted"/>